<dbReference type="RefSeq" id="XP_008075020.1">
    <property type="nucleotide sequence ID" value="XM_008076829.1"/>
</dbReference>
<dbReference type="AlphaFoldDB" id="L2GSB1"/>
<dbReference type="GeneID" id="19879875"/>
<keyword evidence="2" id="KW-1185">Reference proteome</keyword>
<evidence type="ECO:0000313" key="2">
    <source>
        <dbReference type="Proteomes" id="UP000011081"/>
    </source>
</evidence>
<reference evidence="2" key="1">
    <citation type="submission" date="2011-03" db="EMBL/GenBank/DDBJ databases">
        <title>The genome sequence of Vavraia culicis strain floridensis.</title>
        <authorList>
            <consortium name="The Broad Institute Genome Sequencing Platform"/>
            <person name="Cuomo C."/>
            <person name="Becnel J."/>
            <person name="Sanscrainte N."/>
            <person name="Young S.K."/>
            <person name="Zeng Q."/>
            <person name="Gargeya S."/>
            <person name="Fitzgerald M."/>
            <person name="Haas B."/>
            <person name="Abouelleil A."/>
            <person name="Alvarado L."/>
            <person name="Arachchi H.M."/>
            <person name="Berlin A."/>
            <person name="Chapman S.B."/>
            <person name="Gearin G."/>
            <person name="Goldberg J."/>
            <person name="Griggs A."/>
            <person name="Gujja S."/>
            <person name="Hansen M."/>
            <person name="Heiman D."/>
            <person name="Howarth C."/>
            <person name="Larimer J."/>
            <person name="Lui A."/>
            <person name="MacDonald P.J.P."/>
            <person name="McCowen C."/>
            <person name="Montmayeur A."/>
            <person name="Murphy C."/>
            <person name="Neiman D."/>
            <person name="Pearson M."/>
            <person name="Priest M."/>
            <person name="Roberts A."/>
            <person name="Saif S."/>
            <person name="Shea T."/>
            <person name="Sisk P."/>
            <person name="Stolte C."/>
            <person name="Sykes S."/>
            <person name="Wortman J."/>
            <person name="Nusbaum C."/>
            <person name="Birren B."/>
        </authorList>
    </citation>
    <scope>NUCLEOTIDE SEQUENCE [LARGE SCALE GENOMIC DNA]</scope>
    <source>
        <strain evidence="2">floridensis</strain>
    </source>
</reference>
<sequence>MLIDRVRSICLGEGCHYNQTYLIIFQVSFTLLNFKKLFNERISHLNMVLLEAQISYHMIIQNFCTKLKNLSDKRGNYIGGMVQTCENLGNPAIFLMQIDYFESFLLKNTQEKTIMVYLVDEIEELLWFIFRFYGSCKKTFTNLVAYYTSKCRNCNKQNIYEYINLLYKCLNLKVTIFSYPTNQIETNEYIYKFYHDRNVVIEQCLLRYKFEFLNHMRCVVKTTEMLNIMKDIQKDVLDMFGEENSLQSRLFIEYVFENVYYVVRNNYFLETLVAFIYQIKNNVELEDIQHQIYTLYETDRVCHHIQGFYQHVFVKIYEKFHRFSVQRKECIQRANTRLEKCRSLDLDSIDDHMPFKLLSSPKRKRTDNFSRVIAFSPLEKRLSTVAKGTLHKSTRKLDFN</sequence>
<accession>L2GSB1</accession>
<dbReference type="InParanoid" id="L2GSB1"/>
<organism evidence="1 2">
    <name type="scientific">Vavraia culicis (isolate floridensis)</name>
    <name type="common">Microsporidian parasite</name>
    <dbReference type="NCBI Taxonomy" id="948595"/>
    <lineage>
        <taxon>Eukaryota</taxon>
        <taxon>Fungi</taxon>
        <taxon>Fungi incertae sedis</taxon>
        <taxon>Microsporidia</taxon>
        <taxon>Pleistophoridae</taxon>
        <taxon>Vavraia</taxon>
    </lineage>
</organism>
<dbReference type="VEuPathDB" id="MicrosporidiaDB:VCUG_02006"/>
<name>L2GSB1_VAVCU</name>
<protein>
    <submittedName>
        <fullName evidence="1">Uncharacterized protein</fullName>
    </submittedName>
</protein>
<evidence type="ECO:0000313" key="1">
    <source>
        <dbReference type="EMBL" id="ELA46514.1"/>
    </source>
</evidence>
<proteinExistence type="predicted"/>
<dbReference type="OrthoDB" id="10348043at2759"/>
<dbReference type="Proteomes" id="UP000011081">
    <property type="component" value="Unassembled WGS sequence"/>
</dbReference>
<gene>
    <name evidence="1" type="ORF">VCUG_02006</name>
</gene>
<dbReference type="OMA" id="RVCHHIQ"/>
<dbReference type="HOGENOM" id="CLU_748389_0_0_1"/>
<dbReference type="EMBL" id="GL877442">
    <property type="protein sequence ID" value="ELA46514.1"/>
    <property type="molecule type" value="Genomic_DNA"/>
</dbReference>